<sequence length="911" mass="98497">MEENVSSTGEPATPYLPRRLSWGRTGSSRRTSVAGPSRPGTAQPAALATLHEQQQQDIVFLDTASQLLPAVGDNVQTCEWQQLSSSCGVQQLHRTSTGSTQHHESSPSRSASISAGMQPAQSLHSCVEVQRATLRAVLAALLQVEDGPCLDHYQLTPAAVAAVAQHRAAEACARARDEAAAAAASAVRQQLQAAQQEAEHRAAKQLSDAQAKAAAAAAQHSQELASLQAQLAALQQEKRQLFGKSAQQSRNARQAAAAAGELQGQLEQLRQQLARQSKQLEAKEAALARIKLAANQEAAVLKEALQCAQAEAAAASLQHEQQLKQVESQHAARLANLQCELQESAQLHLQRANTAHQQALQQQEHQLTAAAASATQLLQAELARLEQHQQQQCQAVSQDMAAALACSAADLQAAQQQLHEVRRELAAVSSNARQVMAFAAEQQAALLQTQQQLAEVAPGGLLALQEQAETARQEHQLALDQLQDASSQLAALQPQFFRLQVDKQDLQQLLATADADKCLLQQQLAEQAHQHAAAHEKLLAELQHQQHLLASATEREQAAAAQATAAEAQAAAAKLEQQERQQQQAQQLLMQASVGQQHELEQVLQRLQWLCSAYLSPATTQAYGSTSQAVEAANNGSNAAAALRKLHAVCCLAGSDADELLSARYETYQQHKLEVTQGLHRASPGCDSGSGPNDVTVQLQASAGMDCVQQQLLQLEAGLLQHMLNLQEAVQLLRQQQEQEQQQHLQQRVPNGQRPSTASSRYSESCSTAASCCSNGSRGRSCDLTGQLLQAMAKDRKQLAQEVKRLQAQQHQQQHSQQRYLRSSSSSSYDVDHHPAFFKTENTGCSAVPKDSASNEANDREVDEVLQLLQGYEVQSCQQEKRTPAKVNAAGPPPRELQRRGIGSLRTRMLV</sequence>
<reference evidence="3 4" key="1">
    <citation type="submission" date="2016-10" db="EMBL/GenBank/DDBJ databases">
        <authorList>
            <person name="Cai Z."/>
        </authorList>
    </citation>
    <scope>NUCLEOTIDE SEQUENCE [LARGE SCALE GENOMIC DNA]</scope>
</reference>
<feature type="coiled-coil region" evidence="1">
    <location>
        <begin position="371"/>
        <end position="431"/>
    </location>
</feature>
<proteinExistence type="predicted"/>
<dbReference type="AlphaFoldDB" id="A0A383VP88"/>
<keyword evidence="4" id="KW-1185">Reference proteome</keyword>
<feature type="compositionally biased region" description="Low complexity" evidence="2">
    <location>
        <begin position="806"/>
        <end position="828"/>
    </location>
</feature>
<evidence type="ECO:0000256" key="1">
    <source>
        <dbReference type="SAM" id="Coils"/>
    </source>
</evidence>
<gene>
    <name evidence="3" type="ORF">BQ4739_LOCUS7118</name>
</gene>
<feature type="coiled-coil region" evidence="1">
    <location>
        <begin position="461"/>
        <end position="488"/>
    </location>
</feature>
<evidence type="ECO:0000256" key="2">
    <source>
        <dbReference type="SAM" id="MobiDB-lite"/>
    </source>
</evidence>
<feature type="compositionally biased region" description="Low complexity" evidence="2">
    <location>
        <begin position="18"/>
        <end position="32"/>
    </location>
</feature>
<protein>
    <submittedName>
        <fullName evidence="3">Uncharacterized protein</fullName>
    </submittedName>
</protein>
<feature type="compositionally biased region" description="Polar residues" evidence="2">
    <location>
        <begin position="748"/>
        <end position="762"/>
    </location>
</feature>
<feature type="region of interest" description="Disordered" evidence="2">
    <location>
        <begin position="800"/>
        <end position="828"/>
    </location>
</feature>
<name>A0A383VP88_TETOB</name>
<organism evidence="3 4">
    <name type="scientific">Tetradesmus obliquus</name>
    <name type="common">Green alga</name>
    <name type="synonym">Acutodesmus obliquus</name>
    <dbReference type="NCBI Taxonomy" id="3088"/>
    <lineage>
        <taxon>Eukaryota</taxon>
        <taxon>Viridiplantae</taxon>
        <taxon>Chlorophyta</taxon>
        <taxon>core chlorophytes</taxon>
        <taxon>Chlorophyceae</taxon>
        <taxon>CS clade</taxon>
        <taxon>Sphaeropleales</taxon>
        <taxon>Scenedesmaceae</taxon>
        <taxon>Tetradesmus</taxon>
    </lineage>
</organism>
<feature type="region of interest" description="Disordered" evidence="2">
    <location>
        <begin position="92"/>
        <end position="115"/>
    </location>
</feature>
<evidence type="ECO:0000313" key="4">
    <source>
        <dbReference type="Proteomes" id="UP000256970"/>
    </source>
</evidence>
<feature type="region of interest" description="Disordered" evidence="2">
    <location>
        <begin position="1"/>
        <end position="43"/>
    </location>
</feature>
<feature type="coiled-coil region" evidence="1">
    <location>
        <begin position="217"/>
        <end position="318"/>
    </location>
</feature>
<keyword evidence="1" id="KW-0175">Coiled coil</keyword>
<feature type="region of interest" description="Disordered" evidence="2">
    <location>
        <begin position="877"/>
        <end position="904"/>
    </location>
</feature>
<dbReference type="Proteomes" id="UP000256970">
    <property type="component" value="Unassembled WGS sequence"/>
</dbReference>
<dbReference type="EMBL" id="FNXT01000731">
    <property type="protein sequence ID" value="SZX66700.1"/>
    <property type="molecule type" value="Genomic_DNA"/>
</dbReference>
<dbReference type="STRING" id="3088.A0A383VP88"/>
<feature type="compositionally biased region" description="Polar residues" evidence="2">
    <location>
        <begin position="1"/>
        <end position="10"/>
    </location>
</feature>
<feature type="region of interest" description="Disordered" evidence="2">
    <location>
        <begin position="741"/>
        <end position="762"/>
    </location>
</feature>
<evidence type="ECO:0000313" key="3">
    <source>
        <dbReference type="EMBL" id="SZX66700.1"/>
    </source>
</evidence>
<accession>A0A383VP88</accession>
<feature type="coiled-coil region" evidence="1">
    <location>
        <begin position="525"/>
        <end position="588"/>
    </location>
</feature>